<proteinExistence type="predicted"/>
<keyword evidence="2" id="KW-1185">Reference proteome</keyword>
<accession>A0AAN0RHT1</accession>
<sequence>MKDSVIEQPDLRPADEVMRLRRMGSMFPSRLSFLRTLTRRLIADGSRVSRPHWQIDGDGFGTAVYTVTLGGHRYSLFAITQPLDPEMRTDRVIAEAWDAAFVLYDGVPDAAEIARLSSQAPLQEAGRFTQKDLCLSRANKSVRLFEQIVGALRAGSALPMGMIHQIGYLMRTTAVYGNGKFGIADRRVVAQRPGLEGPFMAEMLTVWLIRAFTHDLIEHMGGAPLPARVKRQLGIGNSTGLGMAPFLVSHPLLLHSWMICRETALARVRAAQIDEGVAQRLIALARRAAQHLLEWNIPDPMHQARIVTLRQEWARLTQGLTEAGLCQEGAVDALLERSRAGSFDLQELAVSWLIEPFGDVVDGLTECMANPFDPVLQPQMSCDELRGLLQEHCAFATEIDFTDPQASAQFWYVSEAKLEPRIGQRQSEPGADRESPLDIARRIQELAKDLTGHSGPIWQFLAQLPEHRYAVQRVQALAQNPYAEIRDNLVDADMAPIDMLRCKLSFFGASKFDPKSQLWTRITLAQGAPLAQDLADGTARDDWWLPVSAP</sequence>
<organism evidence="1 2">
    <name type="scientific">Planktomarina temperata RCA23</name>
    <dbReference type="NCBI Taxonomy" id="666509"/>
    <lineage>
        <taxon>Bacteria</taxon>
        <taxon>Pseudomonadati</taxon>
        <taxon>Pseudomonadota</taxon>
        <taxon>Alphaproteobacteria</taxon>
        <taxon>Rhodobacterales</taxon>
        <taxon>Paracoccaceae</taxon>
        <taxon>Planktomarina</taxon>
    </lineage>
</organism>
<dbReference type="KEGG" id="ptp:RCA23_c09040"/>
<gene>
    <name evidence="1" type="ORF">RCA23_c09040</name>
</gene>
<evidence type="ECO:0000313" key="1">
    <source>
        <dbReference type="EMBL" id="AII86460.1"/>
    </source>
</evidence>
<dbReference type="RefSeq" id="WP_044049303.1">
    <property type="nucleotide sequence ID" value="NZ_CP003984.1"/>
</dbReference>
<reference evidence="1 2" key="1">
    <citation type="journal article" date="2014" name="ISME J.">
        <title>Adaptation of an abundant Roseobacter RCA organism to pelagic systems revealed by genomic and transcriptomic analyses.</title>
        <authorList>
            <person name="Voget S."/>
            <person name="Wemheuer B."/>
            <person name="Brinkhoff T."/>
            <person name="Vollmers J."/>
            <person name="Dietrich S."/>
            <person name="Giebel H.A."/>
            <person name="Beardsley C."/>
            <person name="Sardemann C."/>
            <person name="Bakenhus I."/>
            <person name="Billerbeck S."/>
            <person name="Daniel R."/>
            <person name="Simon M."/>
        </authorList>
    </citation>
    <scope>NUCLEOTIDE SEQUENCE [LARGE SCALE GENOMIC DNA]</scope>
    <source>
        <strain evidence="1 2">RCA23</strain>
    </source>
</reference>
<evidence type="ECO:0000313" key="2">
    <source>
        <dbReference type="Proteomes" id="UP000028680"/>
    </source>
</evidence>
<protein>
    <submittedName>
        <fullName evidence="1">Uncharacterized protein</fullName>
    </submittedName>
</protein>
<dbReference type="EMBL" id="CP003984">
    <property type="protein sequence ID" value="AII86460.1"/>
    <property type="molecule type" value="Genomic_DNA"/>
</dbReference>
<dbReference type="AlphaFoldDB" id="A0AAN0RHT1"/>
<name>A0AAN0RHT1_9RHOB</name>
<dbReference type="Proteomes" id="UP000028680">
    <property type="component" value="Chromosome"/>
</dbReference>